<evidence type="ECO:0000313" key="5">
    <source>
        <dbReference type="Proteomes" id="UP000076154"/>
    </source>
</evidence>
<dbReference type="Proteomes" id="UP000076154">
    <property type="component" value="Unassembled WGS sequence"/>
</dbReference>
<dbReference type="SMART" id="SM00382">
    <property type="entry name" value="AAA"/>
    <property type="match status" value="1"/>
</dbReference>
<dbReference type="InterPro" id="IPR039421">
    <property type="entry name" value="Type_1_exporter"/>
</dbReference>
<evidence type="ECO:0000313" key="4">
    <source>
        <dbReference type="EMBL" id="RDB22903.1"/>
    </source>
</evidence>
<dbReference type="InterPro" id="IPR027417">
    <property type="entry name" value="P-loop_NTPase"/>
</dbReference>
<dbReference type="STRING" id="39966.A0A369JT76"/>
<evidence type="ECO:0000256" key="1">
    <source>
        <dbReference type="ARBA" id="ARBA00022741"/>
    </source>
</evidence>
<organism evidence="4 5">
    <name type="scientific">Hypsizygus marmoreus</name>
    <name type="common">White beech mushroom</name>
    <name type="synonym">Agaricus marmoreus</name>
    <dbReference type="NCBI Taxonomy" id="39966"/>
    <lineage>
        <taxon>Eukaryota</taxon>
        <taxon>Fungi</taxon>
        <taxon>Dikarya</taxon>
        <taxon>Basidiomycota</taxon>
        <taxon>Agaricomycotina</taxon>
        <taxon>Agaricomycetes</taxon>
        <taxon>Agaricomycetidae</taxon>
        <taxon>Agaricales</taxon>
        <taxon>Tricholomatineae</taxon>
        <taxon>Lyophyllaceae</taxon>
        <taxon>Hypsizygus</taxon>
    </lineage>
</organism>
<dbReference type="InParanoid" id="A0A369JT76"/>
<reference evidence="4" key="1">
    <citation type="submission" date="2018-04" db="EMBL/GenBank/DDBJ databases">
        <title>Whole genome sequencing of Hypsizygus marmoreus.</title>
        <authorList>
            <person name="Choi I.-G."/>
            <person name="Min B."/>
            <person name="Kim J.-G."/>
            <person name="Kim S."/>
            <person name="Oh Y.-L."/>
            <person name="Kong W.-S."/>
            <person name="Park H."/>
            <person name="Jeong J."/>
            <person name="Song E.-S."/>
        </authorList>
    </citation>
    <scope>NUCLEOTIDE SEQUENCE [LARGE SCALE GENOMIC DNA]</scope>
    <source>
        <strain evidence="4">51987-8</strain>
    </source>
</reference>
<evidence type="ECO:0000259" key="3">
    <source>
        <dbReference type="PROSITE" id="PS50893"/>
    </source>
</evidence>
<comment type="caution">
    <text evidence="4">The sequence shown here is derived from an EMBL/GenBank/DDBJ whole genome shotgun (WGS) entry which is preliminary data.</text>
</comment>
<dbReference type="AlphaFoldDB" id="A0A369JT76"/>
<dbReference type="PANTHER" id="PTHR43394">
    <property type="entry name" value="ATP-DEPENDENT PERMEASE MDL1, MITOCHONDRIAL"/>
    <property type="match status" value="1"/>
</dbReference>
<dbReference type="EMBL" id="LUEZ02000048">
    <property type="protein sequence ID" value="RDB22903.1"/>
    <property type="molecule type" value="Genomic_DNA"/>
</dbReference>
<gene>
    <name evidence="4" type="primary">msbA_3</name>
    <name evidence="4" type="ORF">Hypma_009823</name>
</gene>
<sequence>MIEPNAEKPVASTPIVDDSVLSTQVGIWQFWTVRHARFDPRRQWDELVSGLQLFQRLATEIFSICPGMLIMFILSKIWRGVETAVLMHLSSRLLRIIEIGLLEGHADAYAIYMAMASRLSCVIFVAILKWWSETSVAALETQIKHYYEVYLMRARLQLDLTTSLESDSQARISTNDAWSAFEQVAEFMAEMLASASQCYLIIHASRSTGGPLFALLCVAKPLLRALTLQNVWSKVFLVNANNSNLKRMQALAQLTSDYYREDCITGNLGPHILEEYEKAKERLGGTCTDDFWVQYGKRSSPFLAIISAILGDLPMVYSAVNAIMNPTKFSVASVAVLQQSSTTLRYSLESILYKSTAFQRNIIKLKSLYAVSESKNKVEDGDLPYPRSEIVHKEGMAFELKDITFGYPGSKSKNNALEKVSLTIKPDQLVVIVGANGSGKSTIIKLLTRLYDPTSGTILIDELPAQRYKMTELRHSMATFTQDHKLFPLSLYENIALGNPKAASDEEMVANAAEQGGSLGFIKKLESGLDTSLDPRNNAYAMNVPNDPDHPLQKQKAKLEKKINISGGEQQRVVASRTFMHLNSGKVKFVAVDEPSSALDPEGEFELFRRLIASRAGKTMIFVTHRFGHLTKHADVIICMKDGAIVESGSHEVLLKRDGEYAKLYSIQADAFSSGEAIPTA</sequence>
<keyword evidence="5" id="KW-1185">Reference proteome</keyword>
<dbReference type="PROSITE" id="PS50893">
    <property type="entry name" value="ABC_TRANSPORTER_2"/>
    <property type="match status" value="1"/>
</dbReference>
<dbReference type="GO" id="GO:0015421">
    <property type="term" value="F:ABC-type oligopeptide transporter activity"/>
    <property type="evidence" value="ECO:0007669"/>
    <property type="project" value="TreeGrafter"/>
</dbReference>
<evidence type="ECO:0000256" key="2">
    <source>
        <dbReference type="ARBA" id="ARBA00022840"/>
    </source>
</evidence>
<dbReference type="OrthoDB" id="6500128at2759"/>
<proteinExistence type="predicted"/>
<dbReference type="GO" id="GO:0016887">
    <property type="term" value="F:ATP hydrolysis activity"/>
    <property type="evidence" value="ECO:0007669"/>
    <property type="project" value="InterPro"/>
</dbReference>
<name>A0A369JT76_HYPMA</name>
<dbReference type="InterPro" id="IPR003439">
    <property type="entry name" value="ABC_transporter-like_ATP-bd"/>
</dbReference>
<dbReference type="GO" id="GO:0005524">
    <property type="term" value="F:ATP binding"/>
    <property type="evidence" value="ECO:0007669"/>
    <property type="project" value="UniProtKB-KW"/>
</dbReference>
<accession>A0A369JT76</accession>
<keyword evidence="1" id="KW-0547">Nucleotide-binding</keyword>
<keyword evidence="2 4" id="KW-0067">ATP-binding</keyword>
<dbReference type="Gene3D" id="3.40.50.300">
    <property type="entry name" value="P-loop containing nucleotide triphosphate hydrolases"/>
    <property type="match status" value="1"/>
</dbReference>
<dbReference type="PANTHER" id="PTHR43394:SF1">
    <property type="entry name" value="ATP-BINDING CASSETTE SUB-FAMILY B MEMBER 10, MITOCHONDRIAL"/>
    <property type="match status" value="1"/>
</dbReference>
<protein>
    <submittedName>
        <fullName evidence="4">Lipid A export ATP-binding/permease protein MsbA</fullName>
    </submittedName>
</protein>
<dbReference type="SUPFAM" id="SSF52540">
    <property type="entry name" value="P-loop containing nucleoside triphosphate hydrolases"/>
    <property type="match status" value="1"/>
</dbReference>
<dbReference type="InterPro" id="IPR003593">
    <property type="entry name" value="AAA+_ATPase"/>
</dbReference>
<dbReference type="Pfam" id="PF00005">
    <property type="entry name" value="ABC_tran"/>
    <property type="match status" value="1"/>
</dbReference>
<feature type="domain" description="ABC transporter" evidence="3">
    <location>
        <begin position="398"/>
        <end position="667"/>
    </location>
</feature>